<protein>
    <recommendedName>
        <fullName evidence="3">DUF1749-domain-containing protein</fullName>
    </recommendedName>
</protein>
<evidence type="ECO:0000313" key="1">
    <source>
        <dbReference type="EMBL" id="RUS31689.1"/>
    </source>
</evidence>
<dbReference type="InterPro" id="IPR029058">
    <property type="entry name" value="AB_hydrolase_fold"/>
</dbReference>
<sequence length="288" mass="31687">MELPGLLYTYNLHTRATAFESGDRNSGNSLVFIAGLTDGYNAVPYLPMLNAALEHTGWSLIQVTLSSSYLGYGINSLQQDCEELNVLVRYLVEKREKQKVVFLGHSTGCQDCIWFSRHAPYRQHVSCYILQAPVSDREFMIESLDGYDKYLRLATKMKKAGKGMELMPREVDTAPITADRFYALGAVGGDDDFFSSDLSPANLATLYSGISTPIAIIHSGADEYIPTGIDKDELLRRLQAACPAIVATAIVPEADHALSSEEAQRTFVELVCRFLENVVGVSKQGVTA</sequence>
<organism evidence="1 2">
    <name type="scientific">Jimgerdemannia flammicorona</name>
    <dbReference type="NCBI Taxonomy" id="994334"/>
    <lineage>
        <taxon>Eukaryota</taxon>
        <taxon>Fungi</taxon>
        <taxon>Fungi incertae sedis</taxon>
        <taxon>Mucoromycota</taxon>
        <taxon>Mucoromycotina</taxon>
        <taxon>Endogonomycetes</taxon>
        <taxon>Endogonales</taxon>
        <taxon>Endogonaceae</taxon>
        <taxon>Jimgerdemannia</taxon>
    </lineage>
</organism>
<dbReference type="EMBL" id="RBNJ01002712">
    <property type="protein sequence ID" value="RUS31689.1"/>
    <property type="molecule type" value="Genomic_DNA"/>
</dbReference>
<evidence type="ECO:0000313" key="2">
    <source>
        <dbReference type="Proteomes" id="UP000274822"/>
    </source>
</evidence>
<dbReference type="Proteomes" id="UP000274822">
    <property type="component" value="Unassembled WGS sequence"/>
</dbReference>
<dbReference type="Pfam" id="PF08538">
    <property type="entry name" value="DUF1749"/>
    <property type="match status" value="1"/>
</dbReference>
<dbReference type="SUPFAM" id="SSF53474">
    <property type="entry name" value="alpha/beta-Hydrolases"/>
    <property type="match status" value="1"/>
</dbReference>
<dbReference type="AlphaFoldDB" id="A0A433QPK1"/>
<dbReference type="Gene3D" id="3.40.50.1820">
    <property type="entry name" value="alpha/beta hydrolase"/>
    <property type="match status" value="1"/>
</dbReference>
<reference evidence="1 2" key="1">
    <citation type="journal article" date="2018" name="New Phytol.">
        <title>Phylogenomics of Endogonaceae and evolution of mycorrhizas within Mucoromycota.</title>
        <authorList>
            <person name="Chang Y."/>
            <person name="Desiro A."/>
            <person name="Na H."/>
            <person name="Sandor L."/>
            <person name="Lipzen A."/>
            <person name="Clum A."/>
            <person name="Barry K."/>
            <person name="Grigoriev I.V."/>
            <person name="Martin F.M."/>
            <person name="Stajich J.E."/>
            <person name="Smith M.E."/>
            <person name="Bonito G."/>
            <person name="Spatafora J.W."/>
        </authorList>
    </citation>
    <scope>NUCLEOTIDE SEQUENCE [LARGE SCALE GENOMIC DNA]</scope>
    <source>
        <strain evidence="1 2">AD002</strain>
    </source>
</reference>
<keyword evidence="2" id="KW-1185">Reference proteome</keyword>
<evidence type="ECO:0008006" key="3">
    <source>
        <dbReference type="Google" id="ProtNLM"/>
    </source>
</evidence>
<gene>
    <name evidence="1" type="ORF">BC938DRAFT_477310</name>
</gene>
<proteinExistence type="predicted"/>
<dbReference type="InterPro" id="IPR013744">
    <property type="entry name" value="SidJ"/>
</dbReference>
<dbReference type="PANTHER" id="PTHR31591:SF1">
    <property type="entry name" value="UPF0613 PROTEIN PB24D3.06C"/>
    <property type="match status" value="1"/>
</dbReference>
<accession>A0A433QPK1</accession>
<dbReference type="PANTHER" id="PTHR31591">
    <property type="entry name" value="UPF0613 PROTEIN PB24D3.06C"/>
    <property type="match status" value="1"/>
</dbReference>
<name>A0A433QPK1_9FUNG</name>
<comment type="caution">
    <text evidence="1">The sequence shown here is derived from an EMBL/GenBank/DDBJ whole genome shotgun (WGS) entry which is preliminary data.</text>
</comment>